<dbReference type="GO" id="GO:0016757">
    <property type="term" value="F:glycosyltransferase activity"/>
    <property type="evidence" value="ECO:0007669"/>
    <property type="project" value="UniProtKB-KW"/>
</dbReference>
<feature type="region of interest" description="Disordered" evidence="6">
    <location>
        <begin position="76"/>
        <end position="103"/>
    </location>
</feature>
<feature type="compositionally biased region" description="Pro residues" evidence="6">
    <location>
        <begin position="83"/>
        <end position="92"/>
    </location>
</feature>
<evidence type="ECO:0000313" key="9">
    <source>
        <dbReference type="Proteomes" id="UP000325081"/>
    </source>
</evidence>
<evidence type="ECO:0000256" key="1">
    <source>
        <dbReference type="ARBA" id="ARBA00004606"/>
    </source>
</evidence>
<dbReference type="OrthoDB" id="191334at2759"/>
<dbReference type="InterPro" id="IPR003406">
    <property type="entry name" value="Glyco_trans_14"/>
</dbReference>
<comment type="caution">
    <text evidence="8">The sequence shown here is derived from an EMBL/GenBank/DDBJ whole genome shotgun (WGS) entry which is preliminary data.</text>
</comment>
<accession>A0A5A7R5Z6</accession>
<feature type="chain" id="PRO_5022914847" evidence="7">
    <location>
        <begin position="32"/>
        <end position="410"/>
    </location>
</feature>
<dbReference type="GO" id="GO:0016020">
    <property type="term" value="C:membrane"/>
    <property type="evidence" value="ECO:0007669"/>
    <property type="project" value="UniProtKB-SubCell"/>
</dbReference>
<organism evidence="8 9">
    <name type="scientific">Striga asiatica</name>
    <name type="common">Asiatic witchweed</name>
    <name type="synonym">Buchnera asiatica</name>
    <dbReference type="NCBI Taxonomy" id="4170"/>
    <lineage>
        <taxon>Eukaryota</taxon>
        <taxon>Viridiplantae</taxon>
        <taxon>Streptophyta</taxon>
        <taxon>Embryophyta</taxon>
        <taxon>Tracheophyta</taxon>
        <taxon>Spermatophyta</taxon>
        <taxon>Magnoliopsida</taxon>
        <taxon>eudicotyledons</taxon>
        <taxon>Gunneridae</taxon>
        <taxon>Pentapetalae</taxon>
        <taxon>asterids</taxon>
        <taxon>lamiids</taxon>
        <taxon>Lamiales</taxon>
        <taxon>Orobanchaceae</taxon>
        <taxon>Buchnereae</taxon>
        <taxon>Striga</taxon>
    </lineage>
</organism>
<evidence type="ECO:0000256" key="3">
    <source>
        <dbReference type="ARBA" id="ARBA00022679"/>
    </source>
</evidence>
<dbReference type="PANTHER" id="PTHR31042">
    <property type="entry name" value="CORE-2/I-BRANCHING BETA-1,6-N-ACETYLGLUCOSAMINYLTRANSFERASE FAMILY PROTEIN-RELATED"/>
    <property type="match status" value="1"/>
</dbReference>
<evidence type="ECO:0000256" key="5">
    <source>
        <dbReference type="ARBA" id="ARBA00023180"/>
    </source>
</evidence>
<keyword evidence="9" id="KW-1185">Reference proteome</keyword>
<sequence>MFPPTPLSILRSILLCLPLAVIFTFTAPTTTSVVSSGGAATAPTSSTSSTNKSPNPVLLPPRKTLSLKPQQINNQTAAAKSALPPPMPPPSQPQSAVEDDDENDVSLLHLASGVDPNPKPTEKLAFMFLTTTHLPFAPLWESYFARAPKSEYNIYVHADPRVNHTANFPGVFSGRVIPSKPTRRHTPTLAAAARRLLAHALLHDGSNSMFVLLSPSCVPIRSFRFTRRFLAGSNHSFIEILKNEPRAYVRWAARGENAMFPEVEFADFRIGSQFWAVVRRHARDIVADTRLWSKFRLPCLKDATCYPEEHYFPTLMSMVDPSGCVPCTLTHVDWSGGHGGHPRMYKADEVGRELIMGLRSSRPRYGDDGPGGSNSTVSLRRHDPFLFARKFSPACLDRLMAIADDVLFKD</sequence>
<evidence type="ECO:0000256" key="6">
    <source>
        <dbReference type="SAM" id="MobiDB-lite"/>
    </source>
</evidence>
<dbReference type="AlphaFoldDB" id="A0A5A7R5Z6"/>
<keyword evidence="7" id="KW-0732">Signal</keyword>
<dbReference type="PANTHER" id="PTHR31042:SF60">
    <property type="entry name" value="CORE-2_I-BRANCHING BETA-1,6-N-ACETYLGLUCOSAMINYLTRANSFERASE FAMILY PROTEIN"/>
    <property type="match status" value="1"/>
</dbReference>
<comment type="subcellular location">
    <subcellularLocation>
        <location evidence="1">Membrane</location>
        <topology evidence="1">Single-pass type II membrane protein</topology>
    </subcellularLocation>
</comment>
<evidence type="ECO:0000256" key="4">
    <source>
        <dbReference type="ARBA" id="ARBA00023136"/>
    </source>
</evidence>
<proteinExistence type="predicted"/>
<feature type="region of interest" description="Disordered" evidence="6">
    <location>
        <begin position="32"/>
        <end position="60"/>
    </location>
</feature>
<keyword evidence="4" id="KW-0472">Membrane</keyword>
<reference evidence="9" key="1">
    <citation type="journal article" date="2019" name="Curr. Biol.">
        <title>Genome Sequence of Striga asiatica Provides Insight into the Evolution of Plant Parasitism.</title>
        <authorList>
            <person name="Yoshida S."/>
            <person name="Kim S."/>
            <person name="Wafula E.K."/>
            <person name="Tanskanen J."/>
            <person name="Kim Y.M."/>
            <person name="Honaas L."/>
            <person name="Yang Z."/>
            <person name="Spallek T."/>
            <person name="Conn C.E."/>
            <person name="Ichihashi Y."/>
            <person name="Cheong K."/>
            <person name="Cui S."/>
            <person name="Der J.P."/>
            <person name="Gundlach H."/>
            <person name="Jiao Y."/>
            <person name="Hori C."/>
            <person name="Ishida J.K."/>
            <person name="Kasahara H."/>
            <person name="Kiba T."/>
            <person name="Kim M.S."/>
            <person name="Koo N."/>
            <person name="Laohavisit A."/>
            <person name="Lee Y.H."/>
            <person name="Lumba S."/>
            <person name="McCourt P."/>
            <person name="Mortimer J.C."/>
            <person name="Mutuku J.M."/>
            <person name="Nomura T."/>
            <person name="Sasaki-Sekimoto Y."/>
            <person name="Seto Y."/>
            <person name="Wang Y."/>
            <person name="Wakatake T."/>
            <person name="Sakakibara H."/>
            <person name="Demura T."/>
            <person name="Yamaguchi S."/>
            <person name="Yoneyama K."/>
            <person name="Manabe R.I."/>
            <person name="Nelson D.C."/>
            <person name="Schulman A.H."/>
            <person name="Timko M.P."/>
            <person name="dePamphilis C.W."/>
            <person name="Choi D."/>
            <person name="Shirasu K."/>
        </authorList>
    </citation>
    <scope>NUCLEOTIDE SEQUENCE [LARGE SCALE GENOMIC DNA]</scope>
    <source>
        <strain evidence="9">cv. UVA1</strain>
    </source>
</reference>
<keyword evidence="5" id="KW-0325">Glycoprotein</keyword>
<gene>
    <name evidence="8" type="ORF">STAS_29090</name>
</gene>
<dbReference type="InterPro" id="IPR044174">
    <property type="entry name" value="BC10-like"/>
</dbReference>
<keyword evidence="3 8" id="KW-0808">Transferase</keyword>
<evidence type="ECO:0000256" key="2">
    <source>
        <dbReference type="ARBA" id="ARBA00022676"/>
    </source>
</evidence>
<name>A0A5A7R5Z6_STRAF</name>
<feature type="signal peptide" evidence="7">
    <location>
        <begin position="1"/>
        <end position="31"/>
    </location>
</feature>
<dbReference type="EMBL" id="BKCP01009848">
    <property type="protein sequence ID" value="GER51691.1"/>
    <property type="molecule type" value="Genomic_DNA"/>
</dbReference>
<evidence type="ECO:0000313" key="8">
    <source>
        <dbReference type="EMBL" id="GER51691.1"/>
    </source>
</evidence>
<protein>
    <submittedName>
        <fullName evidence="8">Core-2/I-branching beta-1,6-N-acetylglucosaminyltransferase family protein</fullName>
    </submittedName>
</protein>
<dbReference type="Pfam" id="PF02485">
    <property type="entry name" value="Branch"/>
    <property type="match status" value="1"/>
</dbReference>
<evidence type="ECO:0000256" key="7">
    <source>
        <dbReference type="SAM" id="SignalP"/>
    </source>
</evidence>
<feature type="compositionally biased region" description="Low complexity" evidence="6">
    <location>
        <begin position="35"/>
        <end position="56"/>
    </location>
</feature>
<dbReference type="Proteomes" id="UP000325081">
    <property type="component" value="Unassembled WGS sequence"/>
</dbReference>
<keyword evidence="2 8" id="KW-0328">Glycosyltransferase</keyword>